<feature type="compositionally biased region" description="Basic and acidic residues" evidence="1">
    <location>
        <begin position="15"/>
        <end position="24"/>
    </location>
</feature>
<dbReference type="AlphaFoldDB" id="A0A0B0PUA8"/>
<evidence type="ECO:0000313" key="3">
    <source>
        <dbReference type="Proteomes" id="UP000032142"/>
    </source>
</evidence>
<dbReference type="Proteomes" id="UP000032142">
    <property type="component" value="Unassembled WGS sequence"/>
</dbReference>
<gene>
    <name evidence="2" type="ORF">F383_36291</name>
</gene>
<accession>A0A0B0PUA8</accession>
<feature type="region of interest" description="Disordered" evidence="1">
    <location>
        <begin position="1"/>
        <end position="70"/>
    </location>
</feature>
<dbReference type="EMBL" id="KN454062">
    <property type="protein sequence ID" value="KHG30063.1"/>
    <property type="molecule type" value="Genomic_DNA"/>
</dbReference>
<name>A0A0B0PUA8_GOSAR</name>
<organism evidence="2 3">
    <name type="scientific">Gossypium arboreum</name>
    <name type="common">Tree cotton</name>
    <name type="synonym">Gossypium nanking</name>
    <dbReference type="NCBI Taxonomy" id="29729"/>
    <lineage>
        <taxon>Eukaryota</taxon>
        <taxon>Viridiplantae</taxon>
        <taxon>Streptophyta</taxon>
        <taxon>Embryophyta</taxon>
        <taxon>Tracheophyta</taxon>
        <taxon>Spermatophyta</taxon>
        <taxon>Magnoliopsida</taxon>
        <taxon>eudicotyledons</taxon>
        <taxon>Gunneridae</taxon>
        <taxon>Pentapetalae</taxon>
        <taxon>rosids</taxon>
        <taxon>malvids</taxon>
        <taxon>Malvales</taxon>
        <taxon>Malvaceae</taxon>
        <taxon>Malvoideae</taxon>
        <taxon>Gossypium</taxon>
    </lineage>
</organism>
<feature type="compositionally biased region" description="Basic residues" evidence="1">
    <location>
        <begin position="1"/>
        <end position="13"/>
    </location>
</feature>
<proteinExistence type="predicted"/>
<sequence>MDGEHRRIKKARNGPKTEKIDPHGKTTWPGLPHTGMSHDRVPLASLNHSLKQSNTDVSLPSPSLVQFRKG</sequence>
<keyword evidence="3" id="KW-1185">Reference proteome</keyword>
<evidence type="ECO:0000313" key="2">
    <source>
        <dbReference type="EMBL" id="KHG30063.1"/>
    </source>
</evidence>
<evidence type="ECO:0000256" key="1">
    <source>
        <dbReference type="SAM" id="MobiDB-lite"/>
    </source>
</evidence>
<protein>
    <submittedName>
        <fullName evidence="2">Nitric oxide synthase, salivary gland</fullName>
    </submittedName>
</protein>
<feature type="compositionally biased region" description="Polar residues" evidence="1">
    <location>
        <begin position="46"/>
        <end position="64"/>
    </location>
</feature>
<reference evidence="3" key="1">
    <citation type="submission" date="2014-09" db="EMBL/GenBank/DDBJ databases">
        <authorList>
            <person name="Mudge J."/>
            <person name="Ramaraj T."/>
            <person name="Lindquist I.E."/>
            <person name="Bharti A.K."/>
            <person name="Sundararajan A."/>
            <person name="Cameron C.T."/>
            <person name="Woodward J.E."/>
            <person name="May G.D."/>
            <person name="Brubaker C."/>
            <person name="Broadhvest J."/>
            <person name="Wilkins T.A."/>
        </authorList>
    </citation>
    <scope>NUCLEOTIDE SEQUENCE</scope>
    <source>
        <strain evidence="3">cv. AKA8401</strain>
    </source>
</reference>